<keyword evidence="2" id="KW-1185">Reference proteome</keyword>
<proteinExistence type="predicted"/>
<dbReference type="SMART" id="SM00855">
    <property type="entry name" value="PGAM"/>
    <property type="match status" value="1"/>
</dbReference>
<dbReference type="PANTHER" id="PTHR48100">
    <property type="entry name" value="BROAD-SPECIFICITY PHOSPHATASE YOR283W-RELATED"/>
    <property type="match status" value="1"/>
</dbReference>
<organism evidence="1 2">
    <name type="scientific">Pedobacter nutrimenti</name>
    <dbReference type="NCBI Taxonomy" id="1241337"/>
    <lineage>
        <taxon>Bacteria</taxon>
        <taxon>Pseudomonadati</taxon>
        <taxon>Bacteroidota</taxon>
        <taxon>Sphingobacteriia</taxon>
        <taxon>Sphingobacteriales</taxon>
        <taxon>Sphingobacteriaceae</taxon>
        <taxon>Pedobacter</taxon>
    </lineage>
</organism>
<dbReference type="GO" id="GO:0016791">
    <property type="term" value="F:phosphatase activity"/>
    <property type="evidence" value="ECO:0007669"/>
    <property type="project" value="TreeGrafter"/>
</dbReference>
<dbReference type="SUPFAM" id="SSF53254">
    <property type="entry name" value="Phosphoglycerate mutase-like"/>
    <property type="match status" value="1"/>
</dbReference>
<comment type="caution">
    <text evidence="1">The sequence shown here is derived from an EMBL/GenBank/DDBJ whole genome shotgun (WGS) entry which is preliminary data.</text>
</comment>
<dbReference type="InterPro" id="IPR029033">
    <property type="entry name" value="His_PPase_superfam"/>
</dbReference>
<sequence length="212" mass="24373">MKDVWFIRHGESLANAGLPTTDPGTIPLTSKGELQAEALAKTIEKRPELIVVSPYLRTQQTAEPTTVKFPDVPIEVWPFQEYDFLSPAQCIGTTVEDRKPWVRDYWNKSEATYVHGTGAESFIDFKGRVINGIKRLQNRNENFILVFVHGHVIRAICQYIQTSNENIDNQSMRYFRDKMSKLSVENTAIFKCEYDGKKWMVINPNLQSIEKT</sequence>
<dbReference type="OrthoDB" id="9782128at2"/>
<accession>A0A318UKV1</accession>
<dbReference type="AlphaFoldDB" id="A0A318UKV1"/>
<protein>
    <submittedName>
        <fullName evidence="1">Broad specificity phosphatase PhoE</fullName>
    </submittedName>
</protein>
<evidence type="ECO:0000313" key="1">
    <source>
        <dbReference type="EMBL" id="PYF76120.1"/>
    </source>
</evidence>
<dbReference type="EMBL" id="QKLU01000002">
    <property type="protein sequence ID" value="PYF76120.1"/>
    <property type="molecule type" value="Genomic_DNA"/>
</dbReference>
<reference evidence="1 2" key="1">
    <citation type="submission" date="2018-06" db="EMBL/GenBank/DDBJ databases">
        <title>Genomic Encyclopedia of Archaeal and Bacterial Type Strains, Phase II (KMG-II): from individual species to whole genera.</title>
        <authorList>
            <person name="Goeker M."/>
        </authorList>
    </citation>
    <scope>NUCLEOTIDE SEQUENCE [LARGE SCALE GENOMIC DNA]</scope>
    <source>
        <strain evidence="1 2">DSM 27372</strain>
    </source>
</reference>
<gene>
    <name evidence="1" type="ORF">B0O44_102676</name>
</gene>
<dbReference type="CDD" id="cd07067">
    <property type="entry name" value="HP_PGM_like"/>
    <property type="match status" value="1"/>
</dbReference>
<name>A0A318UKV1_9SPHI</name>
<dbReference type="Gene3D" id="3.40.50.1240">
    <property type="entry name" value="Phosphoglycerate mutase-like"/>
    <property type="match status" value="1"/>
</dbReference>
<dbReference type="InterPro" id="IPR013078">
    <property type="entry name" value="His_Pase_superF_clade-1"/>
</dbReference>
<dbReference type="Proteomes" id="UP000248198">
    <property type="component" value="Unassembled WGS sequence"/>
</dbReference>
<dbReference type="Pfam" id="PF00300">
    <property type="entry name" value="His_Phos_1"/>
    <property type="match status" value="1"/>
</dbReference>
<dbReference type="RefSeq" id="WP_110829067.1">
    <property type="nucleotide sequence ID" value="NZ_QKLU01000002.1"/>
</dbReference>
<evidence type="ECO:0000313" key="2">
    <source>
        <dbReference type="Proteomes" id="UP000248198"/>
    </source>
</evidence>
<dbReference type="InterPro" id="IPR050275">
    <property type="entry name" value="PGM_Phosphatase"/>
</dbReference>